<dbReference type="GO" id="GO:0003700">
    <property type="term" value="F:DNA-binding transcription factor activity"/>
    <property type="evidence" value="ECO:0007669"/>
    <property type="project" value="InterPro"/>
</dbReference>
<evidence type="ECO:0000259" key="7">
    <source>
        <dbReference type="PROSITE" id="PS50217"/>
    </source>
</evidence>
<evidence type="ECO:0000256" key="2">
    <source>
        <dbReference type="ARBA" id="ARBA00023015"/>
    </source>
</evidence>
<dbReference type="Pfam" id="PF00170">
    <property type="entry name" value="bZIP_1"/>
    <property type="match status" value="1"/>
</dbReference>
<evidence type="ECO:0000256" key="6">
    <source>
        <dbReference type="SAM" id="MobiDB-lite"/>
    </source>
</evidence>
<organism evidence="8 9">
    <name type="scientific">Nepenthes gracilis</name>
    <name type="common">Slender pitcher plant</name>
    <dbReference type="NCBI Taxonomy" id="150966"/>
    <lineage>
        <taxon>Eukaryota</taxon>
        <taxon>Viridiplantae</taxon>
        <taxon>Streptophyta</taxon>
        <taxon>Embryophyta</taxon>
        <taxon>Tracheophyta</taxon>
        <taxon>Spermatophyta</taxon>
        <taxon>Magnoliopsida</taxon>
        <taxon>eudicotyledons</taxon>
        <taxon>Gunneridae</taxon>
        <taxon>Pentapetalae</taxon>
        <taxon>Caryophyllales</taxon>
        <taxon>Nepenthaceae</taxon>
        <taxon>Nepenthes</taxon>
    </lineage>
</organism>
<reference evidence="8" key="1">
    <citation type="submission" date="2023-05" db="EMBL/GenBank/DDBJ databases">
        <title>Nepenthes gracilis genome sequencing.</title>
        <authorList>
            <person name="Fukushima K."/>
        </authorList>
    </citation>
    <scope>NUCLEOTIDE SEQUENCE</scope>
    <source>
        <strain evidence="8">SING2019-196</strain>
    </source>
</reference>
<dbReference type="PANTHER" id="PTHR45764:SF21">
    <property type="entry name" value="OS03G0770000 PROTEIN"/>
    <property type="match status" value="1"/>
</dbReference>
<accession>A0AAD3XJ14</accession>
<proteinExistence type="predicted"/>
<dbReference type="GO" id="GO:0046983">
    <property type="term" value="F:protein dimerization activity"/>
    <property type="evidence" value="ECO:0007669"/>
    <property type="project" value="UniProtKB-ARBA"/>
</dbReference>
<sequence length="212" mass="24229">MMSFLQAIPPSETMLGIPFSDFESGFTPWDSLDCFTPFDQLLEPEPISMAMSIPSPDEAGKSDNSSDRSRYHAGLASGSDGPNLNPVTSNNDSEALNQNHANTNFSSITDERKQRRMESNRASARRSRMRKKKHLENLREQVNRLKLENRESKNRLRFVVHLCECVQIENDRLRAESVVLQRTLKETGRILQFRQLQQSSSAWPCNNFTSIH</sequence>
<dbReference type="Gene3D" id="1.20.5.170">
    <property type="match status" value="1"/>
</dbReference>
<keyword evidence="2" id="KW-0805">Transcription regulation</keyword>
<evidence type="ECO:0000256" key="1">
    <source>
        <dbReference type="ARBA" id="ARBA00004123"/>
    </source>
</evidence>
<dbReference type="GO" id="GO:0045893">
    <property type="term" value="P:positive regulation of DNA-templated transcription"/>
    <property type="evidence" value="ECO:0007669"/>
    <property type="project" value="TreeGrafter"/>
</dbReference>
<dbReference type="EMBL" id="BSYO01000006">
    <property type="protein sequence ID" value="GMH06344.1"/>
    <property type="molecule type" value="Genomic_DNA"/>
</dbReference>
<feature type="compositionally biased region" description="Basic and acidic residues" evidence="6">
    <location>
        <begin position="109"/>
        <end position="119"/>
    </location>
</feature>
<evidence type="ECO:0000256" key="5">
    <source>
        <dbReference type="ARBA" id="ARBA00023242"/>
    </source>
</evidence>
<dbReference type="InterPro" id="IPR046347">
    <property type="entry name" value="bZIP_sf"/>
</dbReference>
<keyword evidence="9" id="KW-1185">Reference proteome</keyword>
<dbReference type="PANTHER" id="PTHR45764">
    <property type="entry name" value="BZIP TRANSCRIPTION FACTOR 44"/>
    <property type="match status" value="1"/>
</dbReference>
<dbReference type="AlphaFoldDB" id="A0AAD3XJ14"/>
<feature type="compositionally biased region" description="Basic and acidic residues" evidence="6">
    <location>
        <begin position="58"/>
        <end position="70"/>
    </location>
</feature>
<dbReference type="FunFam" id="1.20.5.170:FF:000020">
    <property type="entry name" value="BZIP transcription factor"/>
    <property type="match status" value="1"/>
</dbReference>
<evidence type="ECO:0000256" key="3">
    <source>
        <dbReference type="ARBA" id="ARBA00023125"/>
    </source>
</evidence>
<dbReference type="Proteomes" id="UP001279734">
    <property type="component" value="Unassembled WGS sequence"/>
</dbReference>
<feature type="compositionally biased region" description="Basic residues" evidence="6">
    <location>
        <begin position="123"/>
        <end position="132"/>
    </location>
</feature>
<comment type="subcellular location">
    <subcellularLocation>
        <location evidence="1">Nucleus</location>
    </subcellularLocation>
</comment>
<dbReference type="SUPFAM" id="SSF57959">
    <property type="entry name" value="Leucine zipper domain"/>
    <property type="match status" value="1"/>
</dbReference>
<dbReference type="SMART" id="SM00338">
    <property type="entry name" value="BRLZ"/>
    <property type="match status" value="1"/>
</dbReference>
<feature type="region of interest" description="Disordered" evidence="6">
    <location>
        <begin position="50"/>
        <end position="132"/>
    </location>
</feature>
<name>A0AAD3XJ14_NEPGR</name>
<dbReference type="GO" id="GO:0005634">
    <property type="term" value="C:nucleus"/>
    <property type="evidence" value="ECO:0007669"/>
    <property type="project" value="UniProtKB-SubCell"/>
</dbReference>
<keyword evidence="5" id="KW-0539">Nucleus</keyword>
<evidence type="ECO:0000256" key="4">
    <source>
        <dbReference type="ARBA" id="ARBA00023163"/>
    </source>
</evidence>
<dbReference type="GO" id="GO:0000976">
    <property type="term" value="F:transcription cis-regulatory region binding"/>
    <property type="evidence" value="ECO:0007669"/>
    <property type="project" value="TreeGrafter"/>
</dbReference>
<comment type="caution">
    <text evidence="8">The sequence shown here is derived from an EMBL/GenBank/DDBJ whole genome shotgun (WGS) entry which is preliminary data.</text>
</comment>
<feature type="compositionally biased region" description="Polar residues" evidence="6">
    <location>
        <begin position="80"/>
        <end position="108"/>
    </location>
</feature>
<keyword evidence="3" id="KW-0238">DNA-binding</keyword>
<dbReference type="InterPro" id="IPR004827">
    <property type="entry name" value="bZIP"/>
</dbReference>
<dbReference type="PROSITE" id="PS50217">
    <property type="entry name" value="BZIP"/>
    <property type="match status" value="1"/>
</dbReference>
<dbReference type="PROSITE" id="PS00036">
    <property type="entry name" value="BZIP_BASIC"/>
    <property type="match status" value="1"/>
</dbReference>
<evidence type="ECO:0000313" key="9">
    <source>
        <dbReference type="Proteomes" id="UP001279734"/>
    </source>
</evidence>
<protein>
    <recommendedName>
        <fullName evidence="7">BZIP domain-containing protein</fullName>
    </recommendedName>
</protein>
<feature type="domain" description="BZIP" evidence="7">
    <location>
        <begin position="110"/>
        <end position="156"/>
    </location>
</feature>
<keyword evidence="4" id="KW-0804">Transcription</keyword>
<gene>
    <name evidence="8" type="ORF">Nepgr_008184</name>
</gene>
<evidence type="ECO:0000313" key="8">
    <source>
        <dbReference type="EMBL" id="GMH06344.1"/>
    </source>
</evidence>